<evidence type="ECO:0000256" key="1">
    <source>
        <dbReference type="SAM" id="Phobius"/>
    </source>
</evidence>
<feature type="transmembrane region" description="Helical" evidence="1">
    <location>
        <begin position="68"/>
        <end position="87"/>
    </location>
</feature>
<feature type="transmembrane region" description="Helical" evidence="1">
    <location>
        <begin position="196"/>
        <end position="217"/>
    </location>
</feature>
<evidence type="ECO:0000313" key="2">
    <source>
        <dbReference type="Proteomes" id="UP000694923"/>
    </source>
</evidence>
<keyword evidence="1" id="KW-1133">Transmembrane helix</keyword>
<keyword evidence="1" id="KW-0812">Transmembrane</keyword>
<proteinExistence type="predicted"/>
<dbReference type="Gene3D" id="1.20.1070.10">
    <property type="entry name" value="Rhodopsin 7-helix transmembrane proteins"/>
    <property type="match status" value="1"/>
</dbReference>
<sequence length="329" mass="36245">MGFHNMSWVGYPSHVSPAVEDVIASQSIISRCTHIYVALFVPMSLVTGLFNLTTFIRGRTRLGALDVLLSDLTVTNILVTLLSLSAISRPNYILTTNLHCGVLSFLSNLCYFNAQYLQLVMLVLVLLPSFLSCLLMRTKGAQKLAMGPVAILGCALCSSLVVVALLGISGELHKTTMCQVDPLIAWPEYEIVKFSLGFGVAVVFKLVFFILLIVRLARQASPPQRDTASAYLIVLAVTLTMFACRLFYNIALLQRARLKLKRDIGSPGDELLMNLAELVLFGESCVTSLATLFLHKPCRLALLNIPEHLTQRCRRRQADNSISLKRVGS</sequence>
<feature type="transmembrane region" description="Helical" evidence="1">
    <location>
        <begin position="116"/>
        <end position="136"/>
    </location>
</feature>
<dbReference type="PANTHER" id="PTHR37680:SF1">
    <property type="entry name" value="C130050O18RIK PROTEIN"/>
    <property type="match status" value="1"/>
</dbReference>
<feature type="transmembrane region" description="Helical" evidence="1">
    <location>
        <begin position="148"/>
        <end position="168"/>
    </location>
</feature>
<protein>
    <submittedName>
        <fullName evidence="3">Uncharacterized protein LOC103582756</fullName>
    </submittedName>
</protein>
<dbReference type="PANTHER" id="PTHR37680">
    <property type="entry name" value="C130050O18RIK PROTEIN"/>
    <property type="match status" value="1"/>
</dbReference>
<dbReference type="GeneID" id="103582756"/>
<dbReference type="SUPFAM" id="SSF81321">
    <property type="entry name" value="Family A G protein-coupled receptor-like"/>
    <property type="match status" value="1"/>
</dbReference>
<organism evidence="2 3">
    <name type="scientific">Galeopterus variegatus</name>
    <name type="common">Malayan flying lemur</name>
    <name type="synonym">Cynocephalus variegatus</name>
    <dbReference type="NCBI Taxonomy" id="482537"/>
    <lineage>
        <taxon>Eukaryota</taxon>
        <taxon>Metazoa</taxon>
        <taxon>Chordata</taxon>
        <taxon>Craniata</taxon>
        <taxon>Vertebrata</taxon>
        <taxon>Euteleostomi</taxon>
        <taxon>Mammalia</taxon>
        <taxon>Eutheria</taxon>
        <taxon>Euarchontoglires</taxon>
        <taxon>Dermoptera</taxon>
        <taxon>Cynocephalidae</taxon>
        <taxon>Galeopterus</taxon>
    </lineage>
</organism>
<dbReference type="Proteomes" id="UP000694923">
    <property type="component" value="Unplaced"/>
</dbReference>
<gene>
    <name evidence="3" type="primary">LOC103582756</name>
</gene>
<dbReference type="RefSeq" id="XP_008562492.1">
    <property type="nucleotide sequence ID" value="XM_008564270.1"/>
</dbReference>
<feature type="transmembrane region" description="Helical" evidence="1">
    <location>
        <begin position="229"/>
        <end position="251"/>
    </location>
</feature>
<reference evidence="3" key="1">
    <citation type="submission" date="2025-08" db="UniProtKB">
        <authorList>
            <consortium name="RefSeq"/>
        </authorList>
    </citation>
    <scope>IDENTIFICATION</scope>
</reference>
<feature type="transmembrane region" description="Helical" evidence="1">
    <location>
        <begin position="35"/>
        <end position="56"/>
    </location>
</feature>
<keyword evidence="1" id="KW-0472">Membrane</keyword>
<keyword evidence="2" id="KW-1185">Reference proteome</keyword>
<name>A0ABM0Q2A1_GALVR</name>
<accession>A0ABM0Q2A1</accession>
<evidence type="ECO:0000313" key="3">
    <source>
        <dbReference type="RefSeq" id="XP_008562492.1"/>
    </source>
</evidence>